<feature type="region of interest" description="Disordered" evidence="1">
    <location>
        <begin position="97"/>
        <end position="137"/>
    </location>
</feature>
<organism evidence="3 4">
    <name type="scientific">Anatilimnocola aggregata</name>
    <dbReference type="NCBI Taxonomy" id="2528021"/>
    <lineage>
        <taxon>Bacteria</taxon>
        <taxon>Pseudomonadati</taxon>
        <taxon>Planctomycetota</taxon>
        <taxon>Planctomycetia</taxon>
        <taxon>Pirellulales</taxon>
        <taxon>Pirellulaceae</taxon>
        <taxon>Anatilimnocola</taxon>
    </lineage>
</organism>
<evidence type="ECO:0000256" key="1">
    <source>
        <dbReference type="SAM" id="MobiDB-lite"/>
    </source>
</evidence>
<proteinExistence type="predicted"/>
<evidence type="ECO:0000313" key="3">
    <source>
        <dbReference type="EMBL" id="QDU29412.1"/>
    </source>
</evidence>
<feature type="chain" id="PRO_5021808782" evidence="2">
    <location>
        <begin position="22"/>
        <end position="137"/>
    </location>
</feature>
<feature type="compositionally biased region" description="Basic and acidic residues" evidence="1">
    <location>
        <begin position="107"/>
        <end position="125"/>
    </location>
</feature>
<dbReference type="Proteomes" id="UP000315017">
    <property type="component" value="Chromosome"/>
</dbReference>
<sequence length="137" mass="15212" precursor="true">MKFGQTAFSVLLIAISGVLFAAEKSADEVKVDKLDLTKNASYKSGPWDYRYIVLEEGPHKGYMQGFLSHSGKELLDPKDAKAFISTPWGWLQWTPRSLSGRGNWLPVKEKPATGRELPDPAKHPELISNPPPQPGRP</sequence>
<keyword evidence="4" id="KW-1185">Reference proteome</keyword>
<accession>A0A517YGT7</accession>
<evidence type="ECO:0000313" key="4">
    <source>
        <dbReference type="Proteomes" id="UP000315017"/>
    </source>
</evidence>
<gene>
    <name evidence="3" type="ORF">ETAA8_45220</name>
</gene>
<dbReference type="RefSeq" id="WP_145093174.1">
    <property type="nucleotide sequence ID" value="NZ_CP036274.1"/>
</dbReference>
<dbReference type="KEGG" id="aagg:ETAA8_45220"/>
<reference evidence="3 4" key="1">
    <citation type="submission" date="2019-02" db="EMBL/GenBank/DDBJ databases">
        <title>Deep-cultivation of Planctomycetes and their phenomic and genomic characterization uncovers novel biology.</title>
        <authorList>
            <person name="Wiegand S."/>
            <person name="Jogler M."/>
            <person name="Boedeker C."/>
            <person name="Pinto D."/>
            <person name="Vollmers J."/>
            <person name="Rivas-Marin E."/>
            <person name="Kohn T."/>
            <person name="Peeters S.H."/>
            <person name="Heuer A."/>
            <person name="Rast P."/>
            <person name="Oberbeckmann S."/>
            <person name="Bunk B."/>
            <person name="Jeske O."/>
            <person name="Meyerdierks A."/>
            <person name="Storesund J.E."/>
            <person name="Kallscheuer N."/>
            <person name="Luecker S."/>
            <person name="Lage O.M."/>
            <person name="Pohl T."/>
            <person name="Merkel B.J."/>
            <person name="Hornburger P."/>
            <person name="Mueller R.-W."/>
            <person name="Bruemmer F."/>
            <person name="Labrenz M."/>
            <person name="Spormann A.M."/>
            <person name="Op den Camp H."/>
            <person name="Overmann J."/>
            <person name="Amann R."/>
            <person name="Jetten M.S.M."/>
            <person name="Mascher T."/>
            <person name="Medema M.H."/>
            <person name="Devos D.P."/>
            <person name="Kaster A.-K."/>
            <person name="Ovreas L."/>
            <person name="Rohde M."/>
            <person name="Galperin M.Y."/>
            <person name="Jogler C."/>
        </authorList>
    </citation>
    <scope>NUCLEOTIDE SEQUENCE [LARGE SCALE GENOMIC DNA]</scope>
    <source>
        <strain evidence="3 4">ETA_A8</strain>
    </source>
</reference>
<evidence type="ECO:0000256" key="2">
    <source>
        <dbReference type="SAM" id="SignalP"/>
    </source>
</evidence>
<dbReference type="AlphaFoldDB" id="A0A517YGT7"/>
<protein>
    <submittedName>
        <fullName evidence="3">Uncharacterized protein</fullName>
    </submittedName>
</protein>
<dbReference type="EMBL" id="CP036274">
    <property type="protein sequence ID" value="QDU29412.1"/>
    <property type="molecule type" value="Genomic_DNA"/>
</dbReference>
<name>A0A517YGT7_9BACT</name>
<feature type="signal peptide" evidence="2">
    <location>
        <begin position="1"/>
        <end position="21"/>
    </location>
</feature>
<keyword evidence="2" id="KW-0732">Signal</keyword>